<name>A0A0G4P0F9_PENC3</name>
<evidence type="ECO:0000313" key="1">
    <source>
        <dbReference type="EMBL" id="CRL19754.1"/>
    </source>
</evidence>
<dbReference type="AlphaFoldDB" id="A0A0G4P0F9"/>
<proteinExistence type="predicted"/>
<protein>
    <submittedName>
        <fullName evidence="1">Str. FM013</fullName>
    </submittedName>
</protein>
<organism evidence="1 2">
    <name type="scientific">Penicillium camemberti (strain FM 013)</name>
    <dbReference type="NCBI Taxonomy" id="1429867"/>
    <lineage>
        <taxon>Eukaryota</taxon>
        <taxon>Fungi</taxon>
        <taxon>Dikarya</taxon>
        <taxon>Ascomycota</taxon>
        <taxon>Pezizomycotina</taxon>
        <taxon>Eurotiomycetes</taxon>
        <taxon>Eurotiomycetidae</taxon>
        <taxon>Eurotiales</taxon>
        <taxon>Aspergillaceae</taxon>
        <taxon>Penicillium</taxon>
    </lineage>
</organism>
<keyword evidence="2" id="KW-1185">Reference proteome</keyword>
<accession>A0A0G4P0F9</accession>
<reference evidence="1 2" key="1">
    <citation type="journal article" date="2014" name="Nat. Commun.">
        <title>Multiple recent horizontal transfers of a large genomic region in cheese making fungi.</title>
        <authorList>
            <person name="Cheeseman K."/>
            <person name="Ropars J."/>
            <person name="Renault P."/>
            <person name="Dupont J."/>
            <person name="Gouzy J."/>
            <person name="Branca A."/>
            <person name="Abraham A.L."/>
            <person name="Ceppi M."/>
            <person name="Conseiller E."/>
            <person name="Debuchy R."/>
            <person name="Malagnac F."/>
            <person name="Goarin A."/>
            <person name="Silar P."/>
            <person name="Lacoste S."/>
            <person name="Sallet E."/>
            <person name="Bensimon A."/>
            <person name="Giraud T."/>
            <person name="Brygoo Y."/>
        </authorList>
    </citation>
    <scope>NUCLEOTIDE SEQUENCE [LARGE SCALE GENOMIC DNA]</scope>
    <source>
        <strain evidence="2">FM 013</strain>
    </source>
</reference>
<evidence type="ECO:0000313" key="2">
    <source>
        <dbReference type="Proteomes" id="UP000053732"/>
    </source>
</evidence>
<gene>
    <name evidence="1" type="ORF">PCAMFM013_S003g000545</name>
</gene>
<dbReference type="Proteomes" id="UP000053732">
    <property type="component" value="Unassembled WGS sequence"/>
</dbReference>
<dbReference type="EMBL" id="HG793136">
    <property type="protein sequence ID" value="CRL19754.1"/>
    <property type="molecule type" value="Genomic_DNA"/>
</dbReference>
<sequence>MHSSHAWNCLLLRQSCRGQGNPLGAGRGSKVACPLVEWDTSKSHSAVRDRRACGLGQTKSAVMNRLPVQLIVQFLLPDEVMLVAIRLFPRQIAQWSGIQLHWKLVVVPMLLPTLPFDNEMA</sequence>